<dbReference type="Proteomes" id="UP000256763">
    <property type="component" value="Unassembled WGS sequence"/>
</dbReference>
<name>A0A3E0WRT5_9GAMM</name>
<evidence type="ECO:0000256" key="1">
    <source>
        <dbReference type="ARBA" id="ARBA00009196"/>
    </source>
</evidence>
<accession>A0A3E0WRT5</accession>
<dbReference type="GO" id="GO:0004674">
    <property type="term" value="F:protein serine/threonine kinase activity"/>
    <property type="evidence" value="ECO:0007669"/>
    <property type="project" value="UniProtKB-KW"/>
</dbReference>
<dbReference type="EC" id="2.7.11.1" evidence="2"/>
<dbReference type="GO" id="GO:0005524">
    <property type="term" value="F:ATP binding"/>
    <property type="evidence" value="ECO:0007669"/>
    <property type="project" value="UniProtKB-KW"/>
</dbReference>
<dbReference type="NCBIfam" id="NF041645">
    <property type="entry name" value="prot_kin_PA4780"/>
    <property type="match status" value="1"/>
</dbReference>
<dbReference type="EMBL" id="NFZW01000013">
    <property type="protein sequence ID" value="RFA35109.1"/>
    <property type="molecule type" value="Genomic_DNA"/>
</dbReference>
<keyword evidence="5" id="KW-0479">Metal-binding</keyword>
<feature type="domain" description="RIO kinase" evidence="12">
    <location>
        <begin position="5"/>
        <end position="234"/>
    </location>
</feature>
<dbReference type="Gene3D" id="3.30.200.20">
    <property type="entry name" value="Phosphorylase Kinase, domain 1"/>
    <property type="match status" value="1"/>
</dbReference>
<dbReference type="InterPro" id="IPR048148">
    <property type="entry name" value="Prot_kin_PA4780"/>
</dbReference>
<reference evidence="14" key="1">
    <citation type="submission" date="2017-05" db="EMBL/GenBank/DDBJ databases">
        <authorList>
            <person name="Sharma S."/>
            <person name="Sidhu C."/>
            <person name="Pinnaka A.K."/>
        </authorList>
    </citation>
    <scope>NUCLEOTIDE SEQUENCE [LARGE SCALE GENOMIC DNA]</scope>
    <source>
        <strain evidence="14">AK93</strain>
    </source>
</reference>
<sequence>MKPPKRIQPLIDDGLVDEVLYQLKSGKEASVYVVRCGDDIRCAKVYKEANKRGFRTLTQYQEGRTVRNSRRARAMAKGTRYGRDEQEAVWQSAEVDALYRLADAGVRVPQPHLFLDGVLVMALIKGPDGDTAPRLGDVVHSAAQARSYYRFLIAQVVRMLCAGLIHGDLSEYNVLVDSEGPVIIDLPQAVNAAGNNNASRMLTRDIDNLTAYFSRFVPELASTDYAHEIWALYENGELTPDTELTGHFQREERPTDLTELLREIGDAREEAMQRQRDEYEEEY</sequence>
<keyword evidence="9" id="KW-0460">Magnesium</keyword>
<dbReference type="InterPro" id="IPR011009">
    <property type="entry name" value="Kinase-like_dom_sf"/>
</dbReference>
<dbReference type="GO" id="GO:0046872">
    <property type="term" value="F:metal ion binding"/>
    <property type="evidence" value="ECO:0007669"/>
    <property type="project" value="UniProtKB-KW"/>
</dbReference>
<organism evidence="13 14">
    <name type="scientific">Alkalilimnicola ehrlichii</name>
    <dbReference type="NCBI Taxonomy" id="351052"/>
    <lineage>
        <taxon>Bacteria</taxon>
        <taxon>Pseudomonadati</taxon>
        <taxon>Pseudomonadota</taxon>
        <taxon>Gammaproteobacteria</taxon>
        <taxon>Chromatiales</taxon>
        <taxon>Ectothiorhodospiraceae</taxon>
        <taxon>Alkalilimnicola</taxon>
    </lineage>
</organism>
<dbReference type="InterPro" id="IPR018934">
    <property type="entry name" value="RIO_dom"/>
</dbReference>
<evidence type="ECO:0000256" key="8">
    <source>
        <dbReference type="ARBA" id="ARBA00022840"/>
    </source>
</evidence>
<comment type="caution">
    <text evidence="13">The sequence shown here is derived from an EMBL/GenBank/DDBJ whole genome shotgun (WGS) entry which is preliminary data.</text>
</comment>
<comment type="similarity">
    <text evidence="1">Belongs to the protein kinase superfamily. RIO-type Ser/Thr kinase family.</text>
</comment>
<evidence type="ECO:0000256" key="7">
    <source>
        <dbReference type="ARBA" id="ARBA00022777"/>
    </source>
</evidence>
<dbReference type="PANTHER" id="PTHR45723">
    <property type="entry name" value="SERINE/THREONINE-PROTEIN KINASE RIO1"/>
    <property type="match status" value="1"/>
</dbReference>
<evidence type="ECO:0000256" key="6">
    <source>
        <dbReference type="ARBA" id="ARBA00022741"/>
    </source>
</evidence>
<dbReference type="InterPro" id="IPR000687">
    <property type="entry name" value="RIO_kinase"/>
</dbReference>
<dbReference type="SMART" id="SM00090">
    <property type="entry name" value="RIO"/>
    <property type="match status" value="1"/>
</dbReference>
<gene>
    <name evidence="13" type="ORF">CAL65_13445</name>
</gene>
<dbReference type="Pfam" id="PF01163">
    <property type="entry name" value="RIO1"/>
    <property type="match status" value="1"/>
</dbReference>
<dbReference type="RefSeq" id="WP_116303624.1">
    <property type="nucleotide sequence ID" value="NZ_NFZV01000025.1"/>
</dbReference>
<evidence type="ECO:0000313" key="13">
    <source>
        <dbReference type="EMBL" id="RFA35109.1"/>
    </source>
</evidence>
<evidence type="ECO:0000256" key="11">
    <source>
        <dbReference type="ARBA" id="ARBA00048679"/>
    </source>
</evidence>
<evidence type="ECO:0000256" key="5">
    <source>
        <dbReference type="ARBA" id="ARBA00022723"/>
    </source>
</evidence>
<evidence type="ECO:0000313" key="14">
    <source>
        <dbReference type="Proteomes" id="UP000256763"/>
    </source>
</evidence>
<evidence type="ECO:0000256" key="3">
    <source>
        <dbReference type="ARBA" id="ARBA00022527"/>
    </source>
</evidence>
<keyword evidence="4" id="KW-0808">Transferase</keyword>
<keyword evidence="3" id="KW-0723">Serine/threonine-protein kinase</keyword>
<protein>
    <recommendedName>
        <fullName evidence="2">non-specific serine/threonine protein kinase</fullName>
        <ecNumber evidence="2">2.7.11.1</ecNumber>
    </recommendedName>
</protein>
<dbReference type="Gene3D" id="1.10.510.10">
    <property type="entry name" value="Transferase(Phosphotransferase) domain 1"/>
    <property type="match status" value="1"/>
</dbReference>
<proteinExistence type="inferred from homology"/>
<evidence type="ECO:0000256" key="4">
    <source>
        <dbReference type="ARBA" id="ARBA00022679"/>
    </source>
</evidence>
<dbReference type="InterPro" id="IPR051272">
    <property type="entry name" value="RIO-type_Ser/Thr_kinase"/>
</dbReference>
<dbReference type="PROSITE" id="PS01245">
    <property type="entry name" value="RIO1"/>
    <property type="match status" value="1"/>
</dbReference>
<evidence type="ECO:0000256" key="10">
    <source>
        <dbReference type="ARBA" id="ARBA00047899"/>
    </source>
</evidence>
<keyword evidence="14" id="KW-1185">Reference proteome</keyword>
<evidence type="ECO:0000256" key="2">
    <source>
        <dbReference type="ARBA" id="ARBA00012513"/>
    </source>
</evidence>
<comment type="catalytic activity">
    <reaction evidence="11">
        <text>L-seryl-[protein] + ATP = O-phospho-L-seryl-[protein] + ADP + H(+)</text>
        <dbReference type="Rhea" id="RHEA:17989"/>
        <dbReference type="Rhea" id="RHEA-COMP:9863"/>
        <dbReference type="Rhea" id="RHEA-COMP:11604"/>
        <dbReference type="ChEBI" id="CHEBI:15378"/>
        <dbReference type="ChEBI" id="CHEBI:29999"/>
        <dbReference type="ChEBI" id="CHEBI:30616"/>
        <dbReference type="ChEBI" id="CHEBI:83421"/>
        <dbReference type="ChEBI" id="CHEBI:456216"/>
        <dbReference type="EC" id="2.7.11.1"/>
    </reaction>
</comment>
<dbReference type="InterPro" id="IPR018935">
    <property type="entry name" value="RIO_kinase_CS"/>
</dbReference>
<evidence type="ECO:0000256" key="9">
    <source>
        <dbReference type="ARBA" id="ARBA00022842"/>
    </source>
</evidence>
<dbReference type="AlphaFoldDB" id="A0A3E0WRT5"/>
<keyword evidence="6" id="KW-0547">Nucleotide-binding</keyword>
<dbReference type="SUPFAM" id="SSF56112">
    <property type="entry name" value="Protein kinase-like (PK-like)"/>
    <property type="match status" value="1"/>
</dbReference>
<comment type="catalytic activity">
    <reaction evidence="10">
        <text>L-threonyl-[protein] + ATP = O-phospho-L-threonyl-[protein] + ADP + H(+)</text>
        <dbReference type="Rhea" id="RHEA:46608"/>
        <dbReference type="Rhea" id="RHEA-COMP:11060"/>
        <dbReference type="Rhea" id="RHEA-COMP:11605"/>
        <dbReference type="ChEBI" id="CHEBI:15378"/>
        <dbReference type="ChEBI" id="CHEBI:30013"/>
        <dbReference type="ChEBI" id="CHEBI:30616"/>
        <dbReference type="ChEBI" id="CHEBI:61977"/>
        <dbReference type="ChEBI" id="CHEBI:456216"/>
        <dbReference type="EC" id="2.7.11.1"/>
    </reaction>
</comment>
<keyword evidence="7 13" id="KW-0418">Kinase</keyword>
<evidence type="ECO:0000259" key="12">
    <source>
        <dbReference type="SMART" id="SM00090"/>
    </source>
</evidence>
<dbReference type="OrthoDB" id="9795258at2"/>
<keyword evidence="8" id="KW-0067">ATP-binding</keyword>